<dbReference type="Pfam" id="PF13302">
    <property type="entry name" value="Acetyltransf_3"/>
    <property type="match status" value="1"/>
</dbReference>
<feature type="domain" description="N-acetyltransferase" evidence="1">
    <location>
        <begin position="10"/>
        <end position="167"/>
    </location>
</feature>
<dbReference type="AlphaFoldDB" id="A0A543J0M7"/>
<name>A0A543J0M7_9ACTN</name>
<dbReference type="Gene3D" id="3.40.630.30">
    <property type="match status" value="1"/>
</dbReference>
<protein>
    <submittedName>
        <fullName evidence="2">Aminoglycoside 6'-N-acetyltransferase</fullName>
    </submittedName>
</protein>
<keyword evidence="2" id="KW-0808">Transferase</keyword>
<reference evidence="2 3" key="1">
    <citation type="submission" date="2019-06" db="EMBL/GenBank/DDBJ databases">
        <title>Sequencing the genomes of 1000 actinobacteria strains.</title>
        <authorList>
            <person name="Klenk H.-P."/>
        </authorList>
    </citation>
    <scope>NUCLEOTIDE SEQUENCE [LARGE SCALE GENOMIC DNA]</scope>
    <source>
        <strain evidence="2 3">DSM 43186</strain>
    </source>
</reference>
<dbReference type="PANTHER" id="PTHR43610:SF1">
    <property type="entry name" value="N-ACETYLTRANSFERASE DOMAIN-CONTAINING PROTEIN"/>
    <property type="match status" value="1"/>
</dbReference>
<dbReference type="GO" id="GO:0016747">
    <property type="term" value="F:acyltransferase activity, transferring groups other than amino-acyl groups"/>
    <property type="evidence" value="ECO:0007669"/>
    <property type="project" value="InterPro"/>
</dbReference>
<dbReference type="CDD" id="cd04301">
    <property type="entry name" value="NAT_SF"/>
    <property type="match status" value="1"/>
</dbReference>
<organism evidence="2 3">
    <name type="scientific">Thermopolyspora flexuosa</name>
    <dbReference type="NCBI Taxonomy" id="103836"/>
    <lineage>
        <taxon>Bacteria</taxon>
        <taxon>Bacillati</taxon>
        <taxon>Actinomycetota</taxon>
        <taxon>Actinomycetes</taxon>
        <taxon>Streptosporangiales</taxon>
        <taxon>Streptosporangiaceae</taxon>
        <taxon>Thermopolyspora</taxon>
    </lineage>
</organism>
<dbReference type="PANTHER" id="PTHR43610">
    <property type="entry name" value="BLL6696 PROTEIN"/>
    <property type="match status" value="1"/>
</dbReference>
<accession>A0A543J0M7</accession>
<dbReference type="RefSeq" id="WP_142260277.1">
    <property type="nucleotide sequence ID" value="NZ_BMPV01000001.1"/>
</dbReference>
<dbReference type="Proteomes" id="UP000319213">
    <property type="component" value="Unassembled WGS sequence"/>
</dbReference>
<proteinExistence type="predicted"/>
<evidence type="ECO:0000313" key="2">
    <source>
        <dbReference type="EMBL" id="TQM76386.1"/>
    </source>
</evidence>
<evidence type="ECO:0000259" key="1">
    <source>
        <dbReference type="PROSITE" id="PS51186"/>
    </source>
</evidence>
<dbReference type="SUPFAM" id="SSF55729">
    <property type="entry name" value="Acyl-CoA N-acyltransferases (Nat)"/>
    <property type="match status" value="1"/>
</dbReference>
<dbReference type="PROSITE" id="PS51186">
    <property type="entry name" value="GNAT"/>
    <property type="match status" value="1"/>
</dbReference>
<sequence>MAEPLRGALVTLRPTEPGDLPELVRIRATPEVAARWGTASDMAAQVADEISDPGTETLVIEYAGRVVGAIQWWEQTEPTYRHAGIDIYLDPAVHGRGLGTDAVRTLARHLIHDRGHHRLAIDPAADNHAAIRCYTKVGFRPVGIMRRYERGPDGTWHDGLLMDLLAEELVD</sequence>
<comment type="caution">
    <text evidence="2">The sequence shown here is derived from an EMBL/GenBank/DDBJ whole genome shotgun (WGS) entry which is preliminary data.</text>
</comment>
<evidence type="ECO:0000313" key="3">
    <source>
        <dbReference type="Proteomes" id="UP000319213"/>
    </source>
</evidence>
<keyword evidence="3" id="KW-1185">Reference proteome</keyword>
<dbReference type="OrthoDB" id="9814648at2"/>
<dbReference type="InterPro" id="IPR000182">
    <property type="entry name" value="GNAT_dom"/>
</dbReference>
<dbReference type="InterPro" id="IPR016181">
    <property type="entry name" value="Acyl_CoA_acyltransferase"/>
</dbReference>
<dbReference type="EMBL" id="VFPQ01000001">
    <property type="protein sequence ID" value="TQM76386.1"/>
    <property type="molecule type" value="Genomic_DNA"/>
</dbReference>
<gene>
    <name evidence="2" type="ORF">FHX40_3120</name>
</gene>